<evidence type="ECO:0000256" key="7">
    <source>
        <dbReference type="ARBA" id="ARBA00083243"/>
    </source>
</evidence>
<evidence type="ECO:0000313" key="10">
    <source>
        <dbReference type="Proteomes" id="UP000545490"/>
    </source>
</evidence>
<proteinExistence type="inferred from homology"/>
<evidence type="ECO:0000259" key="8">
    <source>
        <dbReference type="PROSITE" id="PS50931"/>
    </source>
</evidence>
<accession>A0A7W6B9I5</accession>
<evidence type="ECO:0000256" key="6">
    <source>
        <dbReference type="ARBA" id="ARBA00067332"/>
    </source>
</evidence>
<dbReference type="InterPro" id="IPR058163">
    <property type="entry name" value="LysR-type_TF_proteobact-type"/>
</dbReference>
<dbReference type="FunFam" id="3.40.190.290:FF:000001">
    <property type="entry name" value="Transcriptional regulator, LysR family"/>
    <property type="match status" value="1"/>
</dbReference>
<dbReference type="SUPFAM" id="SSF53850">
    <property type="entry name" value="Periplasmic binding protein-like II"/>
    <property type="match status" value="1"/>
</dbReference>
<protein>
    <recommendedName>
        <fullName evidence="6">HTH-type transcriptional regulator TtuA</fullName>
    </recommendedName>
    <alternativeName>
        <fullName evidence="7">Tartrate utilization transcriptional regulator</fullName>
    </alternativeName>
</protein>
<comment type="caution">
    <text evidence="9">The sequence shown here is derived from an EMBL/GenBank/DDBJ whole genome shotgun (WGS) entry which is preliminary data.</text>
</comment>
<dbReference type="GO" id="GO:0006351">
    <property type="term" value="P:DNA-templated transcription"/>
    <property type="evidence" value="ECO:0007669"/>
    <property type="project" value="TreeGrafter"/>
</dbReference>
<reference evidence="9 10" key="1">
    <citation type="submission" date="2020-08" db="EMBL/GenBank/DDBJ databases">
        <title>Genomic Encyclopedia of Type Strains, Phase IV (KMG-IV): sequencing the most valuable type-strain genomes for metagenomic binning, comparative biology and taxonomic classification.</title>
        <authorList>
            <person name="Goeker M."/>
        </authorList>
    </citation>
    <scope>NUCLEOTIDE SEQUENCE [LARGE SCALE GENOMIC DNA]</scope>
    <source>
        <strain evidence="9 10">DSM 19331</strain>
    </source>
</reference>
<dbReference type="CDD" id="cd08422">
    <property type="entry name" value="PBP2_CrgA_like"/>
    <property type="match status" value="1"/>
</dbReference>
<evidence type="ECO:0000313" key="9">
    <source>
        <dbReference type="EMBL" id="MBB3917606.1"/>
    </source>
</evidence>
<keyword evidence="4" id="KW-0804">Transcription</keyword>
<evidence type="ECO:0000256" key="3">
    <source>
        <dbReference type="ARBA" id="ARBA00023125"/>
    </source>
</evidence>
<comment type="similarity">
    <text evidence="1">Belongs to the LysR transcriptional regulatory family.</text>
</comment>
<evidence type="ECO:0000256" key="2">
    <source>
        <dbReference type="ARBA" id="ARBA00023015"/>
    </source>
</evidence>
<dbReference type="InterPro" id="IPR005119">
    <property type="entry name" value="LysR_subst-bd"/>
</dbReference>
<dbReference type="InterPro" id="IPR036390">
    <property type="entry name" value="WH_DNA-bd_sf"/>
</dbReference>
<evidence type="ECO:0000256" key="1">
    <source>
        <dbReference type="ARBA" id="ARBA00009437"/>
    </source>
</evidence>
<dbReference type="Gene3D" id="3.40.190.290">
    <property type="match status" value="1"/>
</dbReference>
<dbReference type="EMBL" id="JACIDG010000014">
    <property type="protein sequence ID" value="MBB3917606.1"/>
    <property type="molecule type" value="Genomic_DNA"/>
</dbReference>
<dbReference type="Proteomes" id="UP000545490">
    <property type="component" value="Unassembled WGS sequence"/>
</dbReference>
<evidence type="ECO:0000256" key="5">
    <source>
        <dbReference type="ARBA" id="ARBA00054626"/>
    </source>
</evidence>
<evidence type="ECO:0000256" key="4">
    <source>
        <dbReference type="ARBA" id="ARBA00023163"/>
    </source>
</evidence>
<dbReference type="PANTHER" id="PTHR30537">
    <property type="entry name" value="HTH-TYPE TRANSCRIPTIONAL REGULATOR"/>
    <property type="match status" value="1"/>
</dbReference>
<dbReference type="Pfam" id="PF00126">
    <property type="entry name" value="HTH_1"/>
    <property type="match status" value="1"/>
</dbReference>
<dbReference type="AlphaFoldDB" id="A0A7W6B9I5"/>
<sequence length="295" mass="32394">MTLGHINDIAAFVAAAETGSFVAAARVRAMTRSGIAKSVSRLENRLGVRLFNRTTRSLGLTDSGSAFFERYSEILSDLEEAEFSLSSGYGEPQGMFRLTAPATFGRVMILPLLNQFLNDWPRLRAEASLTDRVNDIIADGFDLAIRIGEMRENTSLISRTIATQRDIVVGSPAYLDRRQPPRAPEDLAQHNCLSYVNAGQHRAWRFSVSGEVISIRPKARLALDGGEVLRDAAISGAGLAFLPTYLVNEDIAAGRLHEVLADFAAPPIPISAIYPSRRHLAPKVRKFIDLVTMNR</sequence>
<dbReference type="InterPro" id="IPR000847">
    <property type="entry name" value="LysR_HTH_N"/>
</dbReference>
<comment type="function">
    <text evidence="5">Transcriptional regulator of the ttuABCDE tartrate utilization operon.</text>
</comment>
<dbReference type="PANTHER" id="PTHR30537:SF5">
    <property type="entry name" value="HTH-TYPE TRANSCRIPTIONAL ACTIVATOR TTDR-RELATED"/>
    <property type="match status" value="1"/>
</dbReference>
<dbReference type="FunFam" id="1.10.10.10:FF:000001">
    <property type="entry name" value="LysR family transcriptional regulator"/>
    <property type="match status" value="1"/>
</dbReference>
<keyword evidence="3 9" id="KW-0238">DNA-binding</keyword>
<keyword evidence="2" id="KW-0805">Transcription regulation</keyword>
<dbReference type="InterPro" id="IPR036388">
    <property type="entry name" value="WH-like_DNA-bd_sf"/>
</dbReference>
<dbReference type="Pfam" id="PF03466">
    <property type="entry name" value="LysR_substrate"/>
    <property type="match status" value="1"/>
</dbReference>
<dbReference type="GO" id="GO:0003700">
    <property type="term" value="F:DNA-binding transcription factor activity"/>
    <property type="evidence" value="ECO:0007669"/>
    <property type="project" value="InterPro"/>
</dbReference>
<feature type="domain" description="HTH lysR-type" evidence="8">
    <location>
        <begin position="1"/>
        <end position="61"/>
    </location>
</feature>
<dbReference type="SUPFAM" id="SSF46785">
    <property type="entry name" value="Winged helix' DNA-binding domain"/>
    <property type="match status" value="1"/>
</dbReference>
<dbReference type="PROSITE" id="PS50931">
    <property type="entry name" value="HTH_LYSR"/>
    <property type="match status" value="1"/>
</dbReference>
<name>A0A7W6B9I5_9HYPH</name>
<dbReference type="Gene3D" id="1.10.10.10">
    <property type="entry name" value="Winged helix-like DNA-binding domain superfamily/Winged helix DNA-binding domain"/>
    <property type="match status" value="1"/>
</dbReference>
<gene>
    <name evidence="9" type="ORF">GGQ65_004925</name>
</gene>
<dbReference type="GO" id="GO:0043565">
    <property type="term" value="F:sequence-specific DNA binding"/>
    <property type="evidence" value="ECO:0007669"/>
    <property type="project" value="TreeGrafter"/>
</dbReference>
<organism evidence="9 10">
    <name type="scientific">Rhizobium fabae</name>
    <dbReference type="NCBI Taxonomy" id="573179"/>
    <lineage>
        <taxon>Bacteria</taxon>
        <taxon>Pseudomonadati</taxon>
        <taxon>Pseudomonadota</taxon>
        <taxon>Alphaproteobacteria</taxon>
        <taxon>Hyphomicrobiales</taxon>
        <taxon>Rhizobiaceae</taxon>
        <taxon>Rhizobium/Agrobacterium group</taxon>
        <taxon>Rhizobium</taxon>
    </lineage>
</organism>
<dbReference type="RefSeq" id="WP_183604923.1">
    <property type="nucleotide sequence ID" value="NZ_JACIDG010000014.1"/>
</dbReference>